<dbReference type="InterPro" id="IPR002549">
    <property type="entry name" value="AI-2E-like"/>
</dbReference>
<organism evidence="7 8">
    <name type="scientific">Oscillibacter hominis</name>
    <dbReference type="NCBI Taxonomy" id="2763056"/>
    <lineage>
        <taxon>Bacteria</taxon>
        <taxon>Bacillati</taxon>
        <taxon>Bacillota</taxon>
        <taxon>Clostridia</taxon>
        <taxon>Eubacteriales</taxon>
        <taxon>Oscillospiraceae</taxon>
        <taxon>Oscillibacter</taxon>
    </lineage>
</organism>
<feature type="transmembrane region" description="Helical" evidence="6">
    <location>
        <begin position="7"/>
        <end position="25"/>
    </location>
</feature>
<evidence type="ECO:0000256" key="6">
    <source>
        <dbReference type="SAM" id="Phobius"/>
    </source>
</evidence>
<evidence type="ECO:0000313" key="7">
    <source>
        <dbReference type="EMBL" id="QNL43377.1"/>
    </source>
</evidence>
<sequence length="354" mass="39212">MNRQISFLMWVGCASAGIALFYLGFRYFIPWMLPFVLALAIAACLEPAVEWLRRRFGFQRGFSSASLTLLLLGLALFLLIRGFTTLAEEAYGFLQQLPTLMAPLPNVLAGWEQKLERFCAACPEAMQNWLRTLPDAVASQAPQAATQLSQELLDLLSACAEKLPDLILFLVTTVLAVFYTTSRYPQIRAFIVRQLPDRWRPSARGVKKSVLVTLSRWLRAECTLILLTFVQLLAGFLLLGVDYALLMAVLTAVIDALPILGVGTVLLPWGIFCFLSGAVPRGIGLLALYAVILLVHSFMEPKLMASQAGLPPIAALAAMYLGYRSLGLAGMIFFPFLLLLLKQLQDSGWLHLWK</sequence>
<comment type="similarity">
    <text evidence="2">Belongs to the autoinducer-2 exporter (AI-2E) (TC 2.A.86) family.</text>
</comment>
<accession>A0A7G9B1E6</accession>
<comment type="subcellular location">
    <subcellularLocation>
        <location evidence="1">Membrane</location>
        <topology evidence="1">Multi-pass membrane protein</topology>
    </subcellularLocation>
</comment>
<dbReference type="GO" id="GO:0016020">
    <property type="term" value="C:membrane"/>
    <property type="evidence" value="ECO:0007669"/>
    <property type="project" value="UniProtKB-SubCell"/>
</dbReference>
<name>A0A7G9B1E6_9FIRM</name>
<evidence type="ECO:0000256" key="4">
    <source>
        <dbReference type="ARBA" id="ARBA00022989"/>
    </source>
</evidence>
<keyword evidence="5 6" id="KW-0472">Membrane</keyword>
<feature type="transmembrane region" description="Helical" evidence="6">
    <location>
        <begin position="224"/>
        <end position="250"/>
    </location>
</feature>
<evidence type="ECO:0000313" key="8">
    <source>
        <dbReference type="Proteomes" id="UP000515960"/>
    </source>
</evidence>
<dbReference type="KEGG" id="ohi:H8790_07685"/>
<keyword evidence="8" id="KW-1185">Reference proteome</keyword>
<dbReference type="InterPro" id="IPR014227">
    <property type="entry name" value="YtvI-like"/>
</dbReference>
<dbReference type="EMBL" id="CP060490">
    <property type="protein sequence ID" value="QNL43377.1"/>
    <property type="molecule type" value="Genomic_DNA"/>
</dbReference>
<reference evidence="7 8" key="1">
    <citation type="submission" date="2020-08" db="EMBL/GenBank/DDBJ databases">
        <authorList>
            <person name="Liu C."/>
            <person name="Sun Q."/>
        </authorList>
    </citation>
    <scope>NUCLEOTIDE SEQUENCE [LARGE SCALE GENOMIC DNA]</scope>
    <source>
        <strain evidence="7 8">NSJ-62</strain>
    </source>
</reference>
<dbReference type="GO" id="GO:0055085">
    <property type="term" value="P:transmembrane transport"/>
    <property type="evidence" value="ECO:0007669"/>
    <property type="project" value="TreeGrafter"/>
</dbReference>
<gene>
    <name evidence="7" type="primary">ytvI</name>
    <name evidence="7" type="ORF">H8790_07685</name>
</gene>
<keyword evidence="4 6" id="KW-1133">Transmembrane helix</keyword>
<feature type="transmembrane region" description="Helical" evidence="6">
    <location>
        <begin position="166"/>
        <end position="184"/>
    </location>
</feature>
<evidence type="ECO:0000256" key="5">
    <source>
        <dbReference type="ARBA" id="ARBA00023136"/>
    </source>
</evidence>
<evidence type="ECO:0000256" key="3">
    <source>
        <dbReference type="ARBA" id="ARBA00022692"/>
    </source>
</evidence>
<dbReference type="NCBIfam" id="TIGR02872">
    <property type="entry name" value="spore_ytvI"/>
    <property type="match status" value="1"/>
</dbReference>
<dbReference type="PANTHER" id="PTHR21716:SF68">
    <property type="entry name" value="TRANSPORT PROTEIN YTVI-RELATED"/>
    <property type="match status" value="1"/>
</dbReference>
<keyword evidence="3 6" id="KW-0812">Transmembrane</keyword>
<evidence type="ECO:0000256" key="2">
    <source>
        <dbReference type="ARBA" id="ARBA00009773"/>
    </source>
</evidence>
<proteinExistence type="inferred from homology"/>
<dbReference type="Pfam" id="PF01594">
    <property type="entry name" value="AI-2E_transport"/>
    <property type="match status" value="1"/>
</dbReference>
<dbReference type="Proteomes" id="UP000515960">
    <property type="component" value="Chromosome"/>
</dbReference>
<feature type="transmembrane region" description="Helical" evidence="6">
    <location>
        <begin position="61"/>
        <end position="80"/>
    </location>
</feature>
<feature type="transmembrane region" description="Helical" evidence="6">
    <location>
        <begin position="282"/>
        <end position="299"/>
    </location>
</feature>
<evidence type="ECO:0000256" key="1">
    <source>
        <dbReference type="ARBA" id="ARBA00004141"/>
    </source>
</evidence>
<dbReference type="PANTHER" id="PTHR21716">
    <property type="entry name" value="TRANSMEMBRANE PROTEIN"/>
    <property type="match status" value="1"/>
</dbReference>
<feature type="transmembrane region" description="Helical" evidence="6">
    <location>
        <begin position="31"/>
        <end position="49"/>
    </location>
</feature>
<dbReference type="RefSeq" id="WP_187331968.1">
    <property type="nucleotide sequence ID" value="NZ_CP060490.1"/>
</dbReference>
<protein>
    <submittedName>
        <fullName evidence="7">Sporulation integral membrane protein YtvI</fullName>
    </submittedName>
</protein>
<dbReference type="AlphaFoldDB" id="A0A7G9B1E6"/>
<feature type="transmembrane region" description="Helical" evidence="6">
    <location>
        <begin position="256"/>
        <end position="275"/>
    </location>
</feature>
<feature type="transmembrane region" description="Helical" evidence="6">
    <location>
        <begin position="319"/>
        <end position="341"/>
    </location>
</feature>